<evidence type="ECO:0000313" key="7">
    <source>
        <dbReference type="Proteomes" id="UP001177341"/>
    </source>
</evidence>
<dbReference type="Proteomes" id="UP001177341">
    <property type="component" value="Unassembled WGS sequence"/>
</dbReference>
<dbReference type="PROSITE" id="PS51201">
    <property type="entry name" value="RCK_N"/>
    <property type="match status" value="2"/>
</dbReference>
<dbReference type="RefSeq" id="WP_075171555.1">
    <property type="nucleotide sequence ID" value="NZ_CAXHZV010000006.1"/>
</dbReference>
<keyword evidence="2" id="KW-0812">Transmembrane</keyword>
<evidence type="ECO:0000259" key="3">
    <source>
        <dbReference type="PROSITE" id="PS51201"/>
    </source>
</evidence>
<dbReference type="SUPFAM" id="SSF51735">
    <property type="entry name" value="NAD(P)-binding Rossmann-fold domains"/>
    <property type="match status" value="2"/>
</dbReference>
<evidence type="ECO:0000256" key="1">
    <source>
        <dbReference type="ARBA" id="ARBA00004651"/>
    </source>
</evidence>
<dbReference type="Gene3D" id="3.40.50.720">
    <property type="entry name" value="NAD(P)-binding Rossmann-like Domain"/>
    <property type="match status" value="2"/>
</dbReference>
<sequence>MNNIIYLVLRRLRMPLITLIVIYAISVLGFVLIPGQDDEGNPWRMGFFHAVYFVSFMGSTIGFGEIPYPFTDAQRMWALIMIYATVISWLYSIGSMLALLQEPGFGRMLRRRSFTNEVFSITEPFYLVCGYGVTGKIVVEKLALRDIRTVVIDVDQDCIDELDMCGLPLRVPGLCADAALPDILDDAGVQRDNCIGVLALTDDDNANLSISIASKLLKPNRLVISRTESDVTTGNLLSFGTDIVIDPFVTYARYLSMAINARYKHLVYDWLINPTHRPLSSANQKIVGRWIICGFGRFGRQLYKAFRDCGVTVTIIDSDPINVNKTQQQVWGVGTEAHTLKEAGVEEAVGIIAGTNNDADNLSIIMTARELNPKLITVVRQNLDANHLIFSNSKANFIMESGGIIANQILAQIKTPLLAKFIQSMNAYNDIWAHELLNRMSRVVGDQEVDSWAFTVNEEQTPALMMALNEGKSLKLNVFMKDPRERKRMLNVFPLLLYRRGEVYMLPGELDKLMAGDQILLCGLTTSFSQIEWTINNYNVLYYVLTGEDRSRTLLSRWFREKPE</sequence>
<feature type="domain" description="RCK N-terminal" evidence="3">
    <location>
        <begin position="123"/>
        <end position="245"/>
    </location>
</feature>
<keyword evidence="7" id="KW-1185">Reference proteome</keyword>
<reference evidence="4" key="1">
    <citation type="submission" date="2023-07" db="EMBL/GenBank/DDBJ databases">
        <title>Genome content predicts the carbon catabolic preferences of heterotrophic bacteria.</title>
        <authorList>
            <person name="Gralka M."/>
        </authorList>
    </citation>
    <scope>NUCLEOTIDE SEQUENCE</scope>
    <source>
        <strain evidence="5">5G01</strain>
        <strain evidence="4">I2M16</strain>
    </source>
</reference>
<name>A0AAW7XNP4_9GAMM</name>
<dbReference type="InterPro" id="IPR036291">
    <property type="entry name" value="NAD(P)-bd_dom_sf"/>
</dbReference>
<dbReference type="Pfam" id="PF02254">
    <property type="entry name" value="TrkA_N"/>
    <property type="match status" value="2"/>
</dbReference>
<dbReference type="GeneID" id="89455532"/>
<evidence type="ECO:0000313" key="5">
    <source>
        <dbReference type="EMBL" id="MDP2522132.1"/>
    </source>
</evidence>
<keyword evidence="2" id="KW-0472">Membrane</keyword>
<proteinExistence type="predicted"/>
<dbReference type="GO" id="GO:0005886">
    <property type="term" value="C:plasma membrane"/>
    <property type="evidence" value="ECO:0007669"/>
    <property type="project" value="UniProtKB-SubCell"/>
</dbReference>
<organism evidence="4 6">
    <name type="scientific">Neptunomonas phycophila</name>
    <dbReference type="NCBI Taxonomy" id="1572645"/>
    <lineage>
        <taxon>Bacteria</taxon>
        <taxon>Pseudomonadati</taxon>
        <taxon>Pseudomonadota</taxon>
        <taxon>Gammaproteobacteria</taxon>
        <taxon>Oceanospirillales</taxon>
        <taxon>Oceanospirillaceae</taxon>
        <taxon>Neptunomonas</taxon>
    </lineage>
</organism>
<protein>
    <submittedName>
        <fullName evidence="4">NAD-binding protein</fullName>
    </submittedName>
</protein>
<dbReference type="InterPro" id="IPR050721">
    <property type="entry name" value="Trk_Ktr_HKT_K-transport"/>
</dbReference>
<comment type="subcellular location">
    <subcellularLocation>
        <location evidence="1">Cell membrane</location>
        <topology evidence="1">Multi-pass membrane protein</topology>
    </subcellularLocation>
</comment>
<dbReference type="Pfam" id="PF07885">
    <property type="entry name" value="Ion_trans_2"/>
    <property type="match status" value="1"/>
</dbReference>
<accession>A0AAW7XNP4</accession>
<dbReference type="SUPFAM" id="SSF81324">
    <property type="entry name" value="Voltage-gated potassium channels"/>
    <property type="match status" value="1"/>
</dbReference>
<dbReference type="PANTHER" id="PTHR43833">
    <property type="entry name" value="POTASSIUM CHANNEL PROTEIN 2-RELATED-RELATED"/>
    <property type="match status" value="1"/>
</dbReference>
<dbReference type="EMBL" id="JAUYVO010000003">
    <property type="protein sequence ID" value="MDP2522132.1"/>
    <property type="molecule type" value="Genomic_DNA"/>
</dbReference>
<comment type="caution">
    <text evidence="4">The sequence shown here is derived from an EMBL/GenBank/DDBJ whole genome shotgun (WGS) entry which is preliminary data.</text>
</comment>
<dbReference type="Gene3D" id="1.10.287.70">
    <property type="match status" value="1"/>
</dbReference>
<dbReference type="InterPro" id="IPR013099">
    <property type="entry name" value="K_chnl_dom"/>
</dbReference>
<feature type="transmembrane region" description="Helical" evidence="2">
    <location>
        <begin position="76"/>
        <end position="100"/>
    </location>
</feature>
<dbReference type="AlphaFoldDB" id="A0AAW7XNP4"/>
<dbReference type="EMBL" id="JAUOPG010000009">
    <property type="protein sequence ID" value="MDO6454659.1"/>
    <property type="molecule type" value="Genomic_DNA"/>
</dbReference>
<evidence type="ECO:0000313" key="4">
    <source>
        <dbReference type="EMBL" id="MDO6454659.1"/>
    </source>
</evidence>
<gene>
    <name evidence="4" type="ORF">Q4490_13880</name>
    <name evidence="5" type="ORF">Q8W30_06055</name>
</gene>
<evidence type="ECO:0000256" key="2">
    <source>
        <dbReference type="SAM" id="Phobius"/>
    </source>
</evidence>
<dbReference type="Proteomes" id="UP001169862">
    <property type="component" value="Unassembled WGS sequence"/>
</dbReference>
<feature type="domain" description="RCK N-terminal" evidence="3">
    <location>
        <begin position="287"/>
        <end position="400"/>
    </location>
</feature>
<feature type="transmembrane region" description="Helical" evidence="2">
    <location>
        <begin position="12"/>
        <end position="33"/>
    </location>
</feature>
<feature type="transmembrane region" description="Helical" evidence="2">
    <location>
        <begin position="45"/>
        <end position="64"/>
    </location>
</feature>
<dbReference type="GO" id="GO:0006813">
    <property type="term" value="P:potassium ion transport"/>
    <property type="evidence" value="ECO:0007669"/>
    <property type="project" value="InterPro"/>
</dbReference>
<keyword evidence="2" id="KW-1133">Transmembrane helix</keyword>
<evidence type="ECO:0000313" key="6">
    <source>
        <dbReference type="Proteomes" id="UP001169862"/>
    </source>
</evidence>
<dbReference type="InterPro" id="IPR003148">
    <property type="entry name" value="RCK_N"/>
</dbReference>